<accession>A0A0F9S8U6</accession>
<sequence length="156" mass="17162">MKINLGCGNDIRSGYINVDRIPQGKNPLDTYRQGDIGSLDWLTEDATVDEIVALDCLEYLPINLIKQALTNWAQKLSSGGTLKILVPDCHAIAKSFSQGQFNLQEYSQMILGTQEGNDNRLSVIDAATLLSTLQEIGLTISLKRYEGVAIYVEAVK</sequence>
<evidence type="ECO:0008006" key="2">
    <source>
        <dbReference type="Google" id="ProtNLM"/>
    </source>
</evidence>
<organism evidence="1">
    <name type="scientific">marine sediment metagenome</name>
    <dbReference type="NCBI Taxonomy" id="412755"/>
    <lineage>
        <taxon>unclassified sequences</taxon>
        <taxon>metagenomes</taxon>
        <taxon>ecological metagenomes</taxon>
    </lineage>
</organism>
<gene>
    <name evidence="1" type="ORF">LCGC14_0549480</name>
</gene>
<dbReference type="EMBL" id="LAZR01000750">
    <property type="protein sequence ID" value="KKN58712.1"/>
    <property type="molecule type" value="Genomic_DNA"/>
</dbReference>
<dbReference type="AlphaFoldDB" id="A0A0F9S8U6"/>
<reference evidence="1" key="1">
    <citation type="journal article" date="2015" name="Nature">
        <title>Complex archaea that bridge the gap between prokaryotes and eukaryotes.</title>
        <authorList>
            <person name="Spang A."/>
            <person name="Saw J.H."/>
            <person name="Jorgensen S.L."/>
            <person name="Zaremba-Niedzwiedzka K."/>
            <person name="Martijn J."/>
            <person name="Lind A.E."/>
            <person name="van Eijk R."/>
            <person name="Schleper C."/>
            <person name="Guy L."/>
            <person name="Ettema T.J."/>
        </authorList>
    </citation>
    <scope>NUCLEOTIDE SEQUENCE</scope>
</reference>
<evidence type="ECO:0000313" key="1">
    <source>
        <dbReference type="EMBL" id="KKN58712.1"/>
    </source>
</evidence>
<protein>
    <recommendedName>
        <fullName evidence="2">Methyltransferase type 11 domain-containing protein</fullName>
    </recommendedName>
</protein>
<dbReference type="SUPFAM" id="SSF53335">
    <property type="entry name" value="S-adenosyl-L-methionine-dependent methyltransferases"/>
    <property type="match status" value="1"/>
</dbReference>
<dbReference type="Gene3D" id="3.40.50.150">
    <property type="entry name" value="Vaccinia Virus protein VP39"/>
    <property type="match status" value="1"/>
</dbReference>
<name>A0A0F9S8U6_9ZZZZ</name>
<proteinExistence type="predicted"/>
<dbReference type="InterPro" id="IPR029063">
    <property type="entry name" value="SAM-dependent_MTases_sf"/>
</dbReference>
<comment type="caution">
    <text evidence="1">The sequence shown here is derived from an EMBL/GenBank/DDBJ whole genome shotgun (WGS) entry which is preliminary data.</text>
</comment>